<dbReference type="EMBL" id="FOLD01000030">
    <property type="protein sequence ID" value="SFD61604.1"/>
    <property type="molecule type" value="Genomic_DNA"/>
</dbReference>
<protein>
    <recommendedName>
        <fullName evidence="4">DUF4175 domain-containing protein</fullName>
    </recommendedName>
</protein>
<sequence length="80" mass="8957">MKPKYWFPARSPEHGWGWGLPQAWQGWVVFIGFFVLLAAGAAVLLPQRAFSFMLLVTVLVALLIFICAKKGEPPGAFPRR</sequence>
<dbReference type="RefSeq" id="WP_091876357.1">
    <property type="nucleotide sequence ID" value="NZ_FOLD01000030.1"/>
</dbReference>
<proteinExistence type="predicted"/>
<keyword evidence="1" id="KW-0472">Membrane</keyword>
<keyword evidence="3" id="KW-1185">Reference proteome</keyword>
<accession>A0A1I1TSV3</accession>
<dbReference type="Proteomes" id="UP000198639">
    <property type="component" value="Unassembled WGS sequence"/>
</dbReference>
<keyword evidence="1" id="KW-0812">Transmembrane</keyword>
<gene>
    <name evidence="2" type="ORF">SAMN05216204_13024</name>
</gene>
<organism evidence="2 3">
    <name type="scientific">Massilia yuzhufengensis</name>
    <dbReference type="NCBI Taxonomy" id="1164594"/>
    <lineage>
        <taxon>Bacteria</taxon>
        <taxon>Pseudomonadati</taxon>
        <taxon>Pseudomonadota</taxon>
        <taxon>Betaproteobacteria</taxon>
        <taxon>Burkholderiales</taxon>
        <taxon>Oxalobacteraceae</taxon>
        <taxon>Telluria group</taxon>
        <taxon>Massilia</taxon>
    </lineage>
</organism>
<evidence type="ECO:0000313" key="2">
    <source>
        <dbReference type="EMBL" id="SFD61604.1"/>
    </source>
</evidence>
<evidence type="ECO:0000313" key="3">
    <source>
        <dbReference type="Proteomes" id="UP000198639"/>
    </source>
</evidence>
<dbReference type="STRING" id="1164594.SAMN05216204_13024"/>
<reference evidence="3" key="1">
    <citation type="submission" date="2016-10" db="EMBL/GenBank/DDBJ databases">
        <authorList>
            <person name="Varghese N."/>
            <person name="Submissions S."/>
        </authorList>
    </citation>
    <scope>NUCLEOTIDE SEQUENCE [LARGE SCALE GENOMIC DNA]</scope>
    <source>
        <strain evidence="3">CGMCC 1.12041</strain>
    </source>
</reference>
<feature type="transmembrane region" description="Helical" evidence="1">
    <location>
        <begin position="52"/>
        <end position="71"/>
    </location>
</feature>
<keyword evidence="1" id="KW-1133">Transmembrane helix</keyword>
<dbReference type="AlphaFoldDB" id="A0A1I1TSV3"/>
<feature type="transmembrane region" description="Helical" evidence="1">
    <location>
        <begin position="24"/>
        <end position="45"/>
    </location>
</feature>
<evidence type="ECO:0008006" key="4">
    <source>
        <dbReference type="Google" id="ProtNLM"/>
    </source>
</evidence>
<dbReference type="OrthoDB" id="5422038at2"/>
<name>A0A1I1TSV3_9BURK</name>
<evidence type="ECO:0000256" key="1">
    <source>
        <dbReference type="SAM" id="Phobius"/>
    </source>
</evidence>